<dbReference type="PANTHER" id="PTHR43479">
    <property type="entry name" value="ACREF/ENVCD OPERON REPRESSOR-RELATED"/>
    <property type="match status" value="1"/>
</dbReference>
<proteinExistence type="predicted"/>
<dbReference type="InterPro" id="IPR009057">
    <property type="entry name" value="Homeodomain-like_sf"/>
</dbReference>
<evidence type="ECO:0000256" key="2">
    <source>
        <dbReference type="PROSITE-ProRule" id="PRU00335"/>
    </source>
</evidence>
<feature type="domain" description="HTH tetR-type" evidence="3">
    <location>
        <begin position="8"/>
        <end position="68"/>
    </location>
</feature>
<dbReference type="Proteomes" id="UP001212327">
    <property type="component" value="Unassembled WGS sequence"/>
</dbReference>
<organism evidence="4 8">
    <name type="scientific">Lacticaseibacillus paracasei</name>
    <name type="common">Lactobacillus paracasei</name>
    <dbReference type="NCBI Taxonomy" id="1597"/>
    <lineage>
        <taxon>Bacteria</taxon>
        <taxon>Bacillati</taxon>
        <taxon>Bacillota</taxon>
        <taxon>Bacilli</taxon>
        <taxon>Lactobacillales</taxon>
        <taxon>Lactobacillaceae</taxon>
        <taxon>Lacticaseibacillus</taxon>
    </lineage>
</organism>
<dbReference type="SUPFAM" id="SSF46689">
    <property type="entry name" value="Homeodomain-like"/>
    <property type="match status" value="1"/>
</dbReference>
<dbReference type="PANTHER" id="PTHR43479:SF11">
    <property type="entry name" value="ACREF_ENVCD OPERON REPRESSOR-RELATED"/>
    <property type="match status" value="1"/>
</dbReference>
<evidence type="ECO:0000313" key="7">
    <source>
        <dbReference type="Proteomes" id="UP000237433"/>
    </source>
</evidence>
<evidence type="ECO:0000259" key="3">
    <source>
        <dbReference type="PROSITE" id="PS50977"/>
    </source>
</evidence>
<sequence>MKKAEQTAQTKQALTASLITVGRKKTLAKVSVADLTRASGISRGTFYLHYLDKDDLVAKVEASLLGDLERGLDIGMDTAMDPNAIVSGKQSPLMVNMVHLINQRRDICQFLLSPVGDPSLLGRVAKLLRDKILGHLAELKGEAHFIHDIPDAYVSQIIVYGIIDIIQLWLNEPQPRSEAEIVDILMKTRFLSPYQLLALEK</sequence>
<evidence type="ECO:0000256" key="1">
    <source>
        <dbReference type="ARBA" id="ARBA00023125"/>
    </source>
</evidence>
<protein>
    <submittedName>
        <fullName evidence="6">TetR family transcriptional regulator</fullName>
    </submittedName>
    <submittedName>
        <fullName evidence="4">TetR/AcrR family transcriptional regulator</fullName>
    </submittedName>
</protein>
<dbReference type="InterPro" id="IPR001647">
    <property type="entry name" value="HTH_TetR"/>
</dbReference>
<accession>A0A1V0Q751</accession>
<evidence type="ECO:0000313" key="4">
    <source>
        <dbReference type="EMBL" id="MDB1563616.1"/>
    </source>
</evidence>
<dbReference type="Pfam" id="PF14278">
    <property type="entry name" value="TetR_C_8"/>
    <property type="match status" value="1"/>
</dbReference>
<dbReference type="Gene3D" id="1.10.357.10">
    <property type="entry name" value="Tetracycline Repressor, domain 2"/>
    <property type="match status" value="1"/>
</dbReference>
<dbReference type="RefSeq" id="WP_003577325.1">
    <property type="nucleotide sequence ID" value="NZ_AFYO01000005.1"/>
</dbReference>
<name>A0A1V0Q751_LACPA</name>
<dbReference type="GO" id="GO:0003677">
    <property type="term" value="F:DNA binding"/>
    <property type="evidence" value="ECO:0007669"/>
    <property type="project" value="UniProtKB-UniRule"/>
</dbReference>
<dbReference type="SMR" id="A0A1V0Q751"/>
<reference evidence="4 8" key="2">
    <citation type="submission" date="2023-01" db="EMBL/GenBank/DDBJ databases">
        <title>Complete genome sequence of Lacticaseibacillus paracasei SRCM217440 isolated from Makgeolli.</title>
        <authorList>
            <person name="Yang H.-G."/>
            <person name="Jeong S.-J."/>
            <person name="Ha G.-S."/>
            <person name="Yang H.-J."/>
            <person name="Jeong D.-Y."/>
        </authorList>
    </citation>
    <scope>NUCLEOTIDE SEQUENCE [LARGE SCALE GENOMIC DNA]</scope>
    <source>
        <strain evidence="4 8">SRCM217440</strain>
    </source>
</reference>
<dbReference type="EMBL" id="LGIY01000030">
    <property type="protein sequence ID" value="POE40023.1"/>
    <property type="molecule type" value="Genomic_DNA"/>
</dbReference>
<evidence type="ECO:0000313" key="6">
    <source>
        <dbReference type="EMBL" id="POE40023.1"/>
    </source>
</evidence>
<comment type="caution">
    <text evidence="4">The sequence shown here is derived from an EMBL/GenBank/DDBJ whole genome shotgun (WGS) entry which is preliminary data.</text>
</comment>
<dbReference type="AlphaFoldDB" id="A0A1V0Q751"/>
<dbReference type="InterPro" id="IPR050624">
    <property type="entry name" value="HTH-type_Tx_Regulator"/>
</dbReference>
<dbReference type="PROSITE" id="PS50977">
    <property type="entry name" value="HTH_TETR_2"/>
    <property type="match status" value="1"/>
</dbReference>
<reference evidence="6 7" key="1">
    <citation type="journal article" date="2015" name="J. Am. Soc. Brew. Chem.">
        <title>Dissolved carbon dioxide selects for lactic acid bacteria able to grow in and spoil packaged beer.</title>
        <authorList>
            <person name="Bergsveinson J."/>
            <person name="Redekop A."/>
            <person name="Zoerb S."/>
            <person name="Ziola B."/>
        </authorList>
    </citation>
    <scope>NUCLEOTIDE SEQUENCE [LARGE SCALE GENOMIC DNA]</scope>
    <source>
        <strain evidence="6 7">CCC B1205</strain>
    </source>
</reference>
<dbReference type="InterPro" id="IPR039532">
    <property type="entry name" value="TetR_C_Firmicutes"/>
</dbReference>
<dbReference type="Pfam" id="PF00440">
    <property type="entry name" value="TetR_N"/>
    <property type="match status" value="1"/>
</dbReference>
<evidence type="ECO:0000313" key="9">
    <source>
        <dbReference type="Proteomes" id="UP001268544"/>
    </source>
</evidence>
<evidence type="ECO:0000313" key="5">
    <source>
        <dbReference type="EMBL" id="MDR7625720.1"/>
    </source>
</evidence>
<reference evidence="9" key="3">
    <citation type="submission" date="2023-07" db="EMBL/GenBank/DDBJ databases">
        <title>Lacticaseibacillus paracasei KCKM 0992.</title>
        <authorList>
            <person name="Kim T.W."/>
        </authorList>
    </citation>
    <scope>NUCLEOTIDE SEQUENCE [LARGE SCALE GENOMIC DNA]</scope>
    <source>
        <strain evidence="9">KCKM 0992</strain>
    </source>
</reference>
<feature type="DNA-binding region" description="H-T-H motif" evidence="2">
    <location>
        <begin position="31"/>
        <end position="50"/>
    </location>
</feature>
<dbReference type="EMBL" id="JAQLSF010000001">
    <property type="protein sequence ID" value="MDB1563616.1"/>
    <property type="molecule type" value="Genomic_DNA"/>
</dbReference>
<dbReference type="EMBL" id="JAVKVH010000001">
    <property type="protein sequence ID" value="MDR7625720.1"/>
    <property type="molecule type" value="Genomic_DNA"/>
</dbReference>
<evidence type="ECO:0000313" key="8">
    <source>
        <dbReference type="Proteomes" id="UP001212327"/>
    </source>
</evidence>
<dbReference type="Proteomes" id="UP001268544">
    <property type="component" value="Unassembled WGS sequence"/>
</dbReference>
<gene>
    <name evidence="6" type="ORF">ACX51_13520</name>
    <name evidence="4" type="ORF">PGA78_02310</name>
    <name evidence="5" type="ORF">RF672_14250</name>
</gene>
<dbReference type="Proteomes" id="UP000237433">
    <property type="component" value="Unassembled WGS sequence"/>
</dbReference>
<keyword evidence="1 2" id="KW-0238">DNA-binding</keyword>
<reference evidence="5" key="4">
    <citation type="submission" date="2024-03" db="EMBL/GenBank/DDBJ databases">
        <title>Lacticaseibacillus paracasei KCKM 0992.</title>
        <authorList>
            <person name="Kim T.W."/>
        </authorList>
    </citation>
    <scope>NUCLEOTIDE SEQUENCE</scope>
    <source>
        <strain evidence="5">KCKM 0992</strain>
    </source>
</reference>